<organism evidence="12 13">
    <name type="scientific">Paramecium primaurelia</name>
    <dbReference type="NCBI Taxonomy" id="5886"/>
    <lineage>
        <taxon>Eukaryota</taxon>
        <taxon>Sar</taxon>
        <taxon>Alveolata</taxon>
        <taxon>Ciliophora</taxon>
        <taxon>Intramacronucleata</taxon>
        <taxon>Oligohymenophorea</taxon>
        <taxon>Peniculida</taxon>
        <taxon>Parameciidae</taxon>
        <taxon>Paramecium</taxon>
    </lineage>
</organism>
<evidence type="ECO:0000256" key="3">
    <source>
        <dbReference type="ARBA" id="ARBA00022679"/>
    </source>
</evidence>
<feature type="domain" description="Protein kinase" evidence="10">
    <location>
        <begin position="722"/>
        <end position="992"/>
    </location>
</feature>
<dbReference type="PANTHER" id="PTHR24349">
    <property type="entry name" value="SERINE/THREONINE-PROTEIN KINASE"/>
    <property type="match status" value="1"/>
</dbReference>
<comment type="similarity">
    <text evidence="7">Belongs to the protein kinase superfamily. Ser/Thr protein kinase family. CDPK subfamily.</text>
</comment>
<dbReference type="GO" id="GO:0005524">
    <property type="term" value="F:ATP binding"/>
    <property type="evidence" value="ECO:0007669"/>
    <property type="project" value="UniProtKB-UniRule"/>
</dbReference>
<evidence type="ECO:0000256" key="6">
    <source>
        <dbReference type="ARBA" id="ARBA00022840"/>
    </source>
</evidence>
<feature type="domain" description="EF-hand" evidence="11">
    <location>
        <begin position="1123"/>
        <end position="1158"/>
    </location>
</feature>
<dbReference type="PROSITE" id="PS50222">
    <property type="entry name" value="EF_HAND_2"/>
    <property type="match status" value="2"/>
</dbReference>
<keyword evidence="2" id="KW-0723">Serine/threonine-protein kinase</keyword>
<comment type="cofactor">
    <cofactor evidence="1">
        <name>Mg(2+)</name>
        <dbReference type="ChEBI" id="CHEBI:18420"/>
    </cofactor>
</comment>
<dbReference type="Pfam" id="PF13833">
    <property type="entry name" value="EF-hand_8"/>
    <property type="match status" value="1"/>
</dbReference>
<keyword evidence="3" id="KW-0808">Transferase</keyword>
<accession>A0A8S1JYR0</accession>
<feature type="domain" description="EF-hand" evidence="11">
    <location>
        <begin position="1044"/>
        <end position="1079"/>
    </location>
</feature>
<dbReference type="SMART" id="SM00220">
    <property type="entry name" value="S_TKc"/>
    <property type="match status" value="1"/>
</dbReference>
<evidence type="ECO:0000259" key="10">
    <source>
        <dbReference type="PROSITE" id="PS50011"/>
    </source>
</evidence>
<dbReference type="FunFam" id="3.30.200.20:FF:000634">
    <property type="entry name" value="Calcium-dependent protein kinase, putative"/>
    <property type="match status" value="1"/>
</dbReference>
<dbReference type="EMBL" id="CAJJDM010000007">
    <property type="protein sequence ID" value="CAD8045850.1"/>
    <property type="molecule type" value="Genomic_DNA"/>
</dbReference>
<dbReference type="CDD" id="cd00051">
    <property type="entry name" value="EFh"/>
    <property type="match status" value="1"/>
</dbReference>
<feature type="binding site" evidence="8">
    <location>
        <position position="757"/>
    </location>
    <ligand>
        <name>ATP</name>
        <dbReference type="ChEBI" id="CHEBI:30616"/>
    </ligand>
</feature>
<dbReference type="PROSITE" id="PS00107">
    <property type="entry name" value="PROTEIN_KINASE_ATP"/>
    <property type="match status" value="1"/>
</dbReference>
<evidence type="ECO:0000256" key="8">
    <source>
        <dbReference type="PROSITE-ProRule" id="PRU10141"/>
    </source>
</evidence>
<dbReference type="InterPro" id="IPR008271">
    <property type="entry name" value="Ser/Thr_kinase_AS"/>
</dbReference>
<dbReference type="FunFam" id="1.10.238.10:FF:000714">
    <property type="entry name" value="Calcium-dependent protein kinase"/>
    <property type="match status" value="1"/>
</dbReference>
<keyword evidence="4 8" id="KW-0547">Nucleotide-binding</keyword>
<comment type="caution">
    <text evidence="12">The sequence shown here is derived from an EMBL/GenBank/DDBJ whole genome shotgun (WGS) entry which is preliminary data.</text>
</comment>
<keyword evidence="9" id="KW-0175">Coiled coil</keyword>
<dbReference type="Pfam" id="PF00069">
    <property type="entry name" value="Pkinase"/>
    <property type="match status" value="1"/>
</dbReference>
<evidence type="ECO:0000313" key="13">
    <source>
        <dbReference type="Proteomes" id="UP000688137"/>
    </source>
</evidence>
<evidence type="ECO:0000256" key="2">
    <source>
        <dbReference type="ARBA" id="ARBA00022527"/>
    </source>
</evidence>
<dbReference type="AlphaFoldDB" id="A0A8S1JYR0"/>
<dbReference type="InterPro" id="IPR050205">
    <property type="entry name" value="CDPK_Ser/Thr_kinases"/>
</dbReference>
<dbReference type="InterPro" id="IPR017441">
    <property type="entry name" value="Protein_kinase_ATP_BS"/>
</dbReference>
<reference evidence="12" key="1">
    <citation type="submission" date="2021-01" db="EMBL/GenBank/DDBJ databases">
        <authorList>
            <consortium name="Genoscope - CEA"/>
            <person name="William W."/>
        </authorList>
    </citation>
    <scope>NUCLEOTIDE SEQUENCE</scope>
</reference>
<feature type="coiled-coil region" evidence="9">
    <location>
        <begin position="50"/>
        <end position="95"/>
    </location>
</feature>
<gene>
    <name evidence="12" type="ORF">PPRIM_AZ9-3.1.T0100058</name>
</gene>
<evidence type="ECO:0000256" key="9">
    <source>
        <dbReference type="SAM" id="Coils"/>
    </source>
</evidence>
<evidence type="ECO:0000256" key="1">
    <source>
        <dbReference type="ARBA" id="ARBA00001946"/>
    </source>
</evidence>
<dbReference type="FunFam" id="1.10.510.10:FF:000726">
    <property type="entry name" value="Calcium-dependent protein kinase, putative"/>
    <property type="match status" value="1"/>
</dbReference>
<evidence type="ECO:0000256" key="7">
    <source>
        <dbReference type="ARBA" id="ARBA00024334"/>
    </source>
</evidence>
<sequence length="1230" mass="145453">MLYENLYEQLQECLPEFQRQFVIQNYQNFLDASKEKDPVYQQFVSLIDKFQSASSQIEIISKDIENLKNAKARCKQLLEEQVTKEQDIVEDVQAEDQLTEMLDNLSMFTFEKNYEQAIESYKLLIETHQSKKFMKLIKKPEIKRQLDEAFKSLCQSIFNDYISQNAQFDSSQLMQYLMILNQVEMLIKGYLQIQQDKFINWIEQQNQFNERQVQQFIGNILKINQQYEQIFGEYLKKNQLLFSFISIWNQQIIQSYFDKIQEYFFQDIVSFDDIFTKSKTLLNTFSQYQSKGISIDFEIQKELAIYIENKVNELFGVFGQKINQYMHFNENKLVKMEYLPNLLESDKLLELKEIDISNKPQEIKLKASATIKSTFDSLSQGLSISSCFFWNIVFKLGDSALNFFNPEQYSLLSTMLNESISKLLILFIKDYLSAIRTNRKENYPLFEIGNLFGNYNLNSTLINYLSTRASSLPFQINSEWKRVIQDWVDELKQLIQQYYKNTYLQMLPFWICEHGKIYIQKQLIVQKPSPLFLMIGYSIMEMNNQFKSKIPQAPTLYYLGLLWDYTKYLLEYSLFWSYHNQGKTNEVFLLDVKSRNELKLDMNQINLQFQQSSIKIQQISQDGLKQLILDTQFVFDLFNRFIGQLQQNDQFLPKLVSFYCKEKKCQQPSMSNQSFDQYFTQNFQQDMIQAKNYIEQQRKMRAKHAKLSEIRKFSKLNIHQFYRFSQILGSGSFGTVKLAFSLEQEMNGQESKCYAVKSIDKHRIGNRLHLINRELEILVQLDHPNIIRVYETFEDLRYYHFVMEYCRGGELFERIVRKGVFSERRCCIIMKQLFSAVHYMHQLGVTHRDLKPENLMLVSPDDDFDIRIIDFGLSKKYPPPQSTNQGRSQVRQQTKVGTPIYVAPEVLLGNYSQTCDEWSLGCIMYVLLCGEPPFFSNNIKLLEDKIQSKEVQFSEKIWGEISSEAKSLLVKLLDKNPKKRITCAQALQSQWVLNFTMTAPLRMESIPNNEHENEKTIRLLKTYGNISKLKKGTLNILLNQLNESQIQSLRLKFEEFDRDNSGTISVKEMTQIIKQLGLTDTEKEIQELIQRFHILKKSDSSVDDLAIHYSEFMMALLNQQQYLNEERIWGLFKQFDIDNKNYITTMDVRRAFERRGKSLSTIKIDMMFKEISLDSQDRIDFQRFKDIMLVDSLKSQDIDVEMYNISKMPTNNPQNIPYLNQPQGDFNIGF</sequence>
<dbReference type="InterPro" id="IPR000719">
    <property type="entry name" value="Prot_kinase_dom"/>
</dbReference>
<evidence type="ECO:0000256" key="5">
    <source>
        <dbReference type="ARBA" id="ARBA00022777"/>
    </source>
</evidence>
<dbReference type="SMART" id="SM00054">
    <property type="entry name" value="EFh"/>
    <property type="match status" value="3"/>
</dbReference>
<protein>
    <recommendedName>
        <fullName evidence="14">Calcium-dependent protein kinase</fullName>
    </recommendedName>
</protein>
<name>A0A8S1JYR0_PARPR</name>
<proteinExistence type="inferred from homology"/>
<dbReference type="Proteomes" id="UP000688137">
    <property type="component" value="Unassembled WGS sequence"/>
</dbReference>
<evidence type="ECO:0000259" key="11">
    <source>
        <dbReference type="PROSITE" id="PS50222"/>
    </source>
</evidence>
<dbReference type="InterPro" id="IPR002048">
    <property type="entry name" value="EF_hand_dom"/>
</dbReference>
<evidence type="ECO:0000256" key="4">
    <source>
        <dbReference type="ARBA" id="ARBA00022741"/>
    </source>
</evidence>
<dbReference type="PROSITE" id="PS00018">
    <property type="entry name" value="EF_HAND_1"/>
    <property type="match status" value="1"/>
</dbReference>
<keyword evidence="6 8" id="KW-0067">ATP-binding</keyword>
<dbReference type="PROSITE" id="PS50011">
    <property type="entry name" value="PROTEIN_KINASE_DOM"/>
    <property type="match status" value="1"/>
</dbReference>
<dbReference type="GO" id="GO:0005509">
    <property type="term" value="F:calcium ion binding"/>
    <property type="evidence" value="ECO:0007669"/>
    <property type="project" value="InterPro"/>
</dbReference>
<dbReference type="InterPro" id="IPR018247">
    <property type="entry name" value="EF_Hand_1_Ca_BS"/>
</dbReference>
<evidence type="ECO:0008006" key="14">
    <source>
        <dbReference type="Google" id="ProtNLM"/>
    </source>
</evidence>
<keyword evidence="13" id="KW-1185">Reference proteome</keyword>
<evidence type="ECO:0000313" key="12">
    <source>
        <dbReference type="EMBL" id="CAD8045850.1"/>
    </source>
</evidence>
<keyword evidence="5" id="KW-0418">Kinase</keyword>
<dbReference type="CDD" id="cd05117">
    <property type="entry name" value="STKc_CAMK"/>
    <property type="match status" value="1"/>
</dbReference>
<dbReference type="PROSITE" id="PS00108">
    <property type="entry name" value="PROTEIN_KINASE_ST"/>
    <property type="match status" value="1"/>
</dbReference>
<dbReference type="GO" id="GO:0004674">
    <property type="term" value="F:protein serine/threonine kinase activity"/>
    <property type="evidence" value="ECO:0007669"/>
    <property type="project" value="UniProtKB-KW"/>
</dbReference>